<dbReference type="AlphaFoldDB" id="A0A917X185"/>
<dbReference type="InterPro" id="IPR012495">
    <property type="entry name" value="TadE-like_dom"/>
</dbReference>
<organism evidence="2 3">
    <name type="scientific">Dactylosporangium sucinum</name>
    <dbReference type="NCBI Taxonomy" id="1424081"/>
    <lineage>
        <taxon>Bacteria</taxon>
        <taxon>Bacillati</taxon>
        <taxon>Actinomycetota</taxon>
        <taxon>Actinomycetes</taxon>
        <taxon>Micromonosporales</taxon>
        <taxon>Micromonosporaceae</taxon>
        <taxon>Dactylosporangium</taxon>
    </lineage>
</organism>
<reference evidence="2" key="2">
    <citation type="submission" date="2020-09" db="EMBL/GenBank/DDBJ databases">
        <authorList>
            <person name="Sun Q."/>
            <person name="Ohkuma M."/>
        </authorList>
    </citation>
    <scope>NUCLEOTIDE SEQUENCE</scope>
    <source>
        <strain evidence="2">JCM 19831</strain>
    </source>
</reference>
<dbReference type="Pfam" id="PF07811">
    <property type="entry name" value="TadE"/>
    <property type="match status" value="1"/>
</dbReference>
<accession>A0A917X185</accession>
<dbReference type="EMBL" id="BMPI01000034">
    <property type="protein sequence ID" value="GGM51709.1"/>
    <property type="molecule type" value="Genomic_DNA"/>
</dbReference>
<proteinExistence type="predicted"/>
<keyword evidence="3" id="KW-1185">Reference proteome</keyword>
<gene>
    <name evidence="2" type="ORF">GCM10007977_061800</name>
</gene>
<protein>
    <recommendedName>
        <fullName evidence="1">TadE-like domain-containing protein</fullName>
    </recommendedName>
</protein>
<dbReference type="Proteomes" id="UP000642070">
    <property type="component" value="Unassembled WGS sequence"/>
</dbReference>
<feature type="domain" description="TadE-like" evidence="1">
    <location>
        <begin position="1"/>
        <end position="36"/>
    </location>
</feature>
<sequence length="119" mass="12218">MAILFPVFVVLILVGVQVANVFHARTVALAAAQKGAAAESAFAAPPGAGEARAAAYLASMGDVLTDWDVVVVPVAEGGGEVIGVRVTVTGTALGWLGMRFRVSQTAYSPIERFTTESSP</sequence>
<reference evidence="2" key="1">
    <citation type="journal article" date="2014" name="Int. J. Syst. Evol. Microbiol.">
        <title>Complete genome sequence of Corynebacterium casei LMG S-19264T (=DSM 44701T), isolated from a smear-ripened cheese.</title>
        <authorList>
            <consortium name="US DOE Joint Genome Institute (JGI-PGF)"/>
            <person name="Walter F."/>
            <person name="Albersmeier A."/>
            <person name="Kalinowski J."/>
            <person name="Ruckert C."/>
        </authorList>
    </citation>
    <scope>NUCLEOTIDE SEQUENCE</scope>
    <source>
        <strain evidence="2">JCM 19831</strain>
    </source>
</reference>
<evidence type="ECO:0000313" key="3">
    <source>
        <dbReference type="Proteomes" id="UP000642070"/>
    </source>
</evidence>
<name>A0A917X185_9ACTN</name>
<comment type="caution">
    <text evidence="2">The sequence shown here is derived from an EMBL/GenBank/DDBJ whole genome shotgun (WGS) entry which is preliminary data.</text>
</comment>
<evidence type="ECO:0000313" key="2">
    <source>
        <dbReference type="EMBL" id="GGM51709.1"/>
    </source>
</evidence>
<evidence type="ECO:0000259" key="1">
    <source>
        <dbReference type="Pfam" id="PF07811"/>
    </source>
</evidence>